<dbReference type="PANTHER" id="PTHR10762">
    <property type="entry name" value="DIPHTHAMIDE BIOSYNTHESIS PROTEIN"/>
    <property type="match status" value="1"/>
</dbReference>
<dbReference type="PANTHER" id="PTHR10762:SF1">
    <property type="entry name" value="2-(3-AMINO-3-CARBOXYPROPYL)HISTIDINE SYNTHASE SUBUNIT 1"/>
    <property type="match status" value="1"/>
</dbReference>
<dbReference type="GO" id="GO:0090560">
    <property type="term" value="F:2-(3-amino-3-carboxypropyl)histidine synthase activity"/>
    <property type="evidence" value="ECO:0007669"/>
    <property type="project" value="InterPro"/>
</dbReference>
<dbReference type="AlphaFoldDB" id="A0A8E0RYH7"/>
<dbReference type="NCBIfam" id="TIGR00322">
    <property type="entry name" value="diphth2_R"/>
    <property type="match status" value="1"/>
</dbReference>
<dbReference type="EMBL" id="LUCM01006453">
    <property type="protein sequence ID" value="KAA0191259.1"/>
    <property type="molecule type" value="Genomic_DNA"/>
</dbReference>
<dbReference type="Proteomes" id="UP000728185">
    <property type="component" value="Unassembled WGS sequence"/>
</dbReference>
<organism evidence="1 2">
    <name type="scientific">Fasciolopsis buskii</name>
    <dbReference type="NCBI Taxonomy" id="27845"/>
    <lineage>
        <taxon>Eukaryota</taxon>
        <taxon>Metazoa</taxon>
        <taxon>Spiralia</taxon>
        <taxon>Lophotrochozoa</taxon>
        <taxon>Platyhelminthes</taxon>
        <taxon>Trematoda</taxon>
        <taxon>Digenea</taxon>
        <taxon>Plagiorchiida</taxon>
        <taxon>Echinostomata</taxon>
        <taxon>Echinostomatoidea</taxon>
        <taxon>Fasciolidae</taxon>
        <taxon>Fasciolopsis</taxon>
    </lineage>
</organism>
<proteinExistence type="predicted"/>
<dbReference type="Gene3D" id="3.40.50.11840">
    <property type="entry name" value="Diphthamide synthesis DPH1/DPH2 domain 1"/>
    <property type="match status" value="1"/>
</dbReference>
<evidence type="ECO:0000313" key="2">
    <source>
        <dbReference type="Proteomes" id="UP000728185"/>
    </source>
</evidence>
<dbReference type="InterPro" id="IPR042263">
    <property type="entry name" value="DPH1/DPH2_1"/>
</dbReference>
<reference evidence="1" key="1">
    <citation type="submission" date="2019-05" db="EMBL/GenBank/DDBJ databases">
        <title>Annotation for the trematode Fasciolopsis buski.</title>
        <authorList>
            <person name="Choi Y.-J."/>
        </authorList>
    </citation>
    <scope>NUCLEOTIDE SEQUENCE</scope>
    <source>
        <strain evidence="1">HT</strain>
        <tissue evidence="1">Whole worm</tissue>
    </source>
</reference>
<accession>A0A8E0RYH7</accession>
<protein>
    <submittedName>
        <fullName evidence="1">Diphthamide biosynthesis protein 1</fullName>
    </submittedName>
</protein>
<dbReference type="GO" id="GO:0017183">
    <property type="term" value="P:protein histidyl modification to diphthamide"/>
    <property type="evidence" value="ECO:0007669"/>
    <property type="project" value="InterPro"/>
</dbReference>
<keyword evidence="2" id="KW-1185">Reference proteome</keyword>
<name>A0A8E0RYH7_9TREM</name>
<comment type="caution">
    <text evidence="1">The sequence shown here is derived from an EMBL/GenBank/DDBJ whole genome shotgun (WGS) entry which is preliminary data.</text>
</comment>
<gene>
    <name evidence="1" type="ORF">FBUS_11115</name>
</gene>
<dbReference type="OrthoDB" id="1649088at2759"/>
<dbReference type="Pfam" id="PF01866">
    <property type="entry name" value="Diphthamide_syn"/>
    <property type="match status" value="1"/>
</dbReference>
<evidence type="ECO:0000313" key="1">
    <source>
        <dbReference type="EMBL" id="KAA0191259.1"/>
    </source>
</evidence>
<dbReference type="SFLD" id="SFLDS00032">
    <property type="entry name" value="Radical_SAM_3-amino-3-carboxyp"/>
    <property type="match status" value="1"/>
</dbReference>
<dbReference type="InterPro" id="IPR016435">
    <property type="entry name" value="DPH1/DPH2"/>
</dbReference>
<sequence>MPVKRITPFRIPETLLNYDLLNQAIADVLPSNYNFEIHKTIWRIRCLRAKRIALQFPEGLLMFAIPIAELLRKFTALFYNNAEDRNECPNYTELDVVIMGDVTYGACCVDDYTARALKVDLLVHYGHSCLVPLETPSVL</sequence>